<evidence type="ECO:0000313" key="2">
    <source>
        <dbReference type="EMBL" id="TYK29005.1"/>
    </source>
</evidence>
<name>A0A5D3E0A1_CUCMM</name>
<gene>
    <name evidence="2" type="ORF">E5676_scaffold120G001110</name>
</gene>
<evidence type="ECO:0000313" key="3">
    <source>
        <dbReference type="Proteomes" id="UP000321947"/>
    </source>
</evidence>
<comment type="caution">
    <text evidence="2">The sequence shown here is derived from an EMBL/GenBank/DDBJ whole genome shotgun (WGS) entry which is preliminary data.</text>
</comment>
<protein>
    <submittedName>
        <fullName evidence="2">Uncharacterized protein</fullName>
    </submittedName>
</protein>
<dbReference type="Proteomes" id="UP000321947">
    <property type="component" value="Unassembled WGS sequence"/>
</dbReference>
<feature type="compositionally biased region" description="Polar residues" evidence="1">
    <location>
        <begin position="62"/>
        <end position="77"/>
    </location>
</feature>
<dbReference type="EMBL" id="SSTD01001877">
    <property type="protein sequence ID" value="TYK29005.1"/>
    <property type="molecule type" value="Genomic_DNA"/>
</dbReference>
<reference evidence="2 3" key="1">
    <citation type="submission" date="2019-08" db="EMBL/GenBank/DDBJ databases">
        <title>Draft genome sequences of two oriental melons (Cucumis melo L. var makuwa).</title>
        <authorList>
            <person name="Kwon S.-Y."/>
        </authorList>
    </citation>
    <scope>NUCLEOTIDE SEQUENCE [LARGE SCALE GENOMIC DNA]</scope>
    <source>
        <strain evidence="3">cv. Chang Bougi</strain>
        <tissue evidence="2">Leaf</tissue>
    </source>
</reference>
<proteinExistence type="predicted"/>
<dbReference type="AlphaFoldDB" id="A0A5D3E0A1"/>
<sequence length="109" mass="12344">MGKFTLNRKEFRVGSVGIDRKIHIEEKNGRKFGKLEWNYSMGRRGSGWRSLAKEISTFLPGSNLDSQKASNESQNSKDSIRKEKEGSLVLVVKVKGSGMDGRQSYTRNF</sequence>
<accession>A0A5D3E0A1</accession>
<feature type="region of interest" description="Disordered" evidence="1">
    <location>
        <begin position="62"/>
        <end position="82"/>
    </location>
</feature>
<evidence type="ECO:0000256" key="1">
    <source>
        <dbReference type="SAM" id="MobiDB-lite"/>
    </source>
</evidence>
<organism evidence="2 3">
    <name type="scientific">Cucumis melo var. makuwa</name>
    <name type="common">Oriental melon</name>
    <dbReference type="NCBI Taxonomy" id="1194695"/>
    <lineage>
        <taxon>Eukaryota</taxon>
        <taxon>Viridiplantae</taxon>
        <taxon>Streptophyta</taxon>
        <taxon>Embryophyta</taxon>
        <taxon>Tracheophyta</taxon>
        <taxon>Spermatophyta</taxon>
        <taxon>Magnoliopsida</taxon>
        <taxon>eudicotyledons</taxon>
        <taxon>Gunneridae</taxon>
        <taxon>Pentapetalae</taxon>
        <taxon>rosids</taxon>
        <taxon>fabids</taxon>
        <taxon>Cucurbitales</taxon>
        <taxon>Cucurbitaceae</taxon>
        <taxon>Benincaseae</taxon>
        <taxon>Cucumis</taxon>
    </lineage>
</organism>